<sequence>MAGKQTVLYVTGMTRCGSTMIGNVLNEVPGFVHIGELHYLWRNGILGSGTNSTCGCGTPLACCPLWSDVLGDAFTDVATARRMVAVQDRWLRTRHTAARLAEARGPLHPPADVEWATGLTRDIYRAVGERAGTRVVVDSSKYPAEAAALSGRDDLDVRVLHVVRDPRATAFSYRRDKSYVRQMSAARSTATWGCVNLASDLLAVRAEGAYLRVRHEDFGRAPKQVLAEIMRFAGIEPGAAGPVGADGAVELGDNHTVTGNPDRLNRGRVAIRCDERWRDGLAVRPRVVATAGALPQLLRYGYPVTTIPERTL</sequence>
<protein>
    <submittedName>
        <fullName evidence="1">Sulfotransferase domain-containing protein</fullName>
    </submittedName>
</protein>
<organism evidence="1 2">
    <name type="scientific">Actinophytocola oryzae</name>
    <dbReference type="NCBI Taxonomy" id="502181"/>
    <lineage>
        <taxon>Bacteria</taxon>
        <taxon>Bacillati</taxon>
        <taxon>Actinomycetota</taxon>
        <taxon>Actinomycetes</taxon>
        <taxon>Pseudonocardiales</taxon>
        <taxon>Pseudonocardiaceae</taxon>
    </lineage>
</organism>
<dbReference type="SUPFAM" id="SSF52540">
    <property type="entry name" value="P-loop containing nucleoside triphosphate hydrolases"/>
    <property type="match status" value="1"/>
</dbReference>
<dbReference type="InterPro" id="IPR051135">
    <property type="entry name" value="Gal/GlcNAc/GalNAc_ST"/>
</dbReference>
<dbReference type="OrthoDB" id="663914at2"/>
<dbReference type="GO" id="GO:0006790">
    <property type="term" value="P:sulfur compound metabolic process"/>
    <property type="evidence" value="ECO:0007669"/>
    <property type="project" value="TreeGrafter"/>
</dbReference>
<dbReference type="InterPro" id="IPR027417">
    <property type="entry name" value="P-loop_NTPase"/>
</dbReference>
<keyword evidence="1" id="KW-0808">Transferase</keyword>
<evidence type="ECO:0000313" key="2">
    <source>
        <dbReference type="Proteomes" id="UP000294927"/>
    </source>
</evidence>
<dbReference type="Proteomes" id="UP000294927">
    <property type="component" value="Unassembled WGS sequence"/>
</dbReference>
<dbReference type="GO" id="GO:0006044">
    <property type="term" value="P:N-acetylglucosamine metabolic process"/>
    <property type="evidence" value="ECO:0007669"/>
    <property type="project" value="TreeGrafter"/>
</dbReference>
<dbReference type="Gene3D" id="3.40.50.300">
    <property type="entry name" value="P-loop containing nucleotide triphosphate hydrolases"/>
    <property type="match status" value="1"/>
</dbReference>
<dbReference type="PANTHER" id="PTHR10704">
    <property type="entry name" value="CARBOHYDRATE SULFOTRANSFERASE"/>
    <property type="match status" value="1"/>
</dbReference>
<gene>
    <name evidence="1" type="ORF">CLV71_104702</name>
</gene>
<keyword evidence="2" id="KW-1185">Reference proteome</keyword>
<reference evidence="1 2" key="1">
    <citation type="submission" date="2019-03" db="EMBL/GenBank/DDBJ databases">
        <title>Genomic Encyclopedia of Archaeal and Bacterial Type Strains, Phase II (KMG-II): from individual species to whole genera.</title>
        <authorList>
            <person name="Goeker M."/>
        </authorList>
    </citation>
    <scope>NUCLEOTIDE SEQUENCE [LARGE SCALE GENOMIC DNA]</scope>
    <source>
        <strain evidence="1 2">DSM 45499</strain>
    </source>
</reference>
<dbReference type="PANTHER" id="PTHR10704:SF44">
    <property type="entry name" value="LD35051P-RELATED"/>
    <property type="match status" value="1"/>
</dbReference>
<dbReference type="EMBL" id="SOCP01000004">
    <property type="protein sequence ID" value="TDV54231.1"/>
    <property type="molecule type" value="Genomic_DNA"/>
</dbReference>
<name>A0A4V3FU86_9PSEU</name>
<dbReference type="GO" id="GO:0001517">
    <property type="term" value="F:N-acetylglucosamine 6-O-sulfotransferase activity"/>
    <property type="evidence" value="ECO:0007669"/>
    <property type="project" value="TreeGrafter"/>
</dbReference>
<dbReference type="AlphaFoldDB" id="A0A4V3FU86"/>
<comment type="caution">
    <text evidence="1">The sequence shown here is derived from an EMBL/GenBank/DDBJ whole genome shotgun (WGS) entry which is preliminary data.</text>
</comment>
<proteinExistence type="predicted"/>
<accession>A0A4V3FU86</accession>
<dbReference type="RefSeq" id="WP_133903193.1">
    <property type="nucleotide sequence ID" value="NZ_SOCP01000004.1"/>
</dbReference>
<evidence type="ECO:0000313" key="1">
    <source>
        <dbReference type="EMBL" id="TDV54231.1"/>
    </source>
</evidence>